<dbReference type="SMART" id="SM00248">
    <property type="entry name" value="ANK"/>
    <property type="match status" value="5"/>
</dbReference>
<dbReference type="AlphaFoldDB" id="A0A841FWT9"/>
<gene>
    <name evidence="4" type="ORF">HNR73_004311</name>
</gene>
<feature type="repeat" description="ANK" evidence="3">
    <location>
        <begin position="244"/>
        <end position="276"/>
    </location>
</feature>
<dbReference type="Proteomes" id="UP000548476">
    <property type="component" value="Unassembled WGS sequence"/>
</dbReference>
<sequence>MSPAPSAKTLFAKACATGDLAAVEAGLAAGAGLGPVNPKGLTPLHLAAFTSASPVVVRRLVEAGADVHARITGGISRFGAYAGTQRVGGRELNEADTPLHAAVRPGRSPLRRDGTAIVGIVEALLDGGADPNLRGWLGLPPLVQVAYGREWQTAALVELLLRAGADRDGGGHDTSPLFAAVSCRNRPAVELLLAAGADPCRPEIAAPNVVAGSTALHMAVIMCDDHIIRLVLDAAGDVDVKDADGGTPLHIASRLNGVGLVRMLLEAGADPHARLRAPREAFGRSADDPIGIARMFGLDGVVAVLEEYGA</sequence>
<dbReference type="InterPro" id="IPR002110">
    <property type="entry name" value="Ankyrin_rpt"/>
</dbReference>
<evidence type="ECO:0000256" key="3">
    <source>
        <dbReference type="PROSITE-ProRule" id="PRU00023"/>
    </source>
</evidence>
<feature type="repeat" description="ANK" evidence="3">
    <location>
        <begin position="211"/>
        <end position="243"/>
    </location>
</feature>
<evidence type="ECO:0000313" key="5">
    <source>
        <dbReference type="Proteomes" id="UP000548476"/>
    </source>
</evidence>
<dbReference type="InterPro" id="IPR036770">
    <property type="entry name" value="Ankyrin_rpt-contain_sf"/>
</dbReference>
<organism evidence="4 5">
    <name type="scientific">Phytomonospora endophytica</name>
    <dbReference type="NCBI Taxonomy" id="714109"/>
    <lineage>
        <taxon>Bacteria</taxon>
        <taxon>Bacillati</taxon>
        <taxon>Actinomycetota</taxon>
        <taxon>Actinomycetes</taxon>
        <taxon>Micromonosporales</taxon>
        <taxon>Micromonosporaceae</taxon>
        <taxon>Phytomonospora</taxon>
    </lineage>
</organism>
<dbReference type="Pfam" id="PF12796">
    <property type="entry name" value="Ank_2"/>
    <property type="match status" value="2"/>
</dbReference>
<dbReference type="PANTHER" id="PTHR24189:SF50">
    <property type="entry name" value="ANKYRIN REPEAT AND SOCS BOX PROTEIN 2"/>
    <property type="match status" value="1"/>
</dbReference>
<protein>
    <submittedName>
        <fullName evidence="4">Ankyrin repeat protein</fullName>
    </submittedName>
</protein>
<dbReference type="Gene3D" id="1.25.40.20">
    <property type="entry name" value="Ankyrin repeat-containing domain"/>
    <property type="match status" value="3"/>
</dbReference>
<reference evidence="4 5" key="1">
    <citation type="submission" date="2020-08" db="EMBL/GenBank/DDBJ databases">
        <title>Genomic Encyclopedia of Type Strains, Phase IV (KMG-IV): sequencing the most valuable type-strain genomes for metagenomic binning, comparative biology and taxonomic classification.</title>
        <authorList>
            <person name="Goeker M."/>
        </authorList>
    </citation>
    <scope>NUCLEOTIDE SEQUENCE [LARGE SCALE GENOMIC DNA]</scope>
    <source>
        <strain evidence="4 5">YIM 65646</strain>
    </source>
</reference>
<evidence type="ECO:0000256" key="2">
    <source>
        <dbReference type="ARBA" id="ARBA00023043"/>
    </source>
</evidence>
<dbReference type="RefSeq" id="WP_184789290.1">
    <property type="nucleotide sequence ID" value="NZ_BONT01000029.1"/>
</dbReference>
<keyword evidence="2 3" id="KW-0040">ANK repeat</keyword>
<dbReference type="PROSITE" id="PS50088">
    <property type="entry name" value="ANK_REPEAT"/>
    <property type="match status" value="4"/>
</dbReference>
<keyword evidence="5" id="KW-1185">Reference proteome</keyword>
<evidence type="ECO:0000313" key="4">
    <source>
        <dbReference type="EMBL" id="MBB6036440.1"/>
    </source>
</evidence>
<proteinExistence type="predicted"/>
<name>A0A841FWT9_9ACTN</name>
<dbReference type="PANTHER" id="PTHR24189">
    <property type="entry name" value="MYOTROPHIN"/>
    <property type="match status" value="1"/>
</dbReference>
<dbReference type="PROSITE" id="PS50297">
    <property type="entry name" value="ANK_REP_REGION"/>
    <property type="match status" value="3"/>
</dbReference>
<dbReference type="SUPFAM" id="SSF48403">
    <property type="entry name" value="Ankyrin repeat"/>
    <property type="match status" value="1"/>
</dbReference>
<evidence type="ECO:0000256" key="1">
    <source>
        <dbReference type="ARBA" id="ARBA00022737"/>
    </source>
</evidence>
<accession>A0A841FWT9</accession>
<keyword evidence="1" id="KW-0677">Repeat</keyword>
<dbReference type="InterPro" id="IPR050745">
    <property type="entry name" value="Multifunctional_regulatory"/>
</dbReference>
<dbReference type="EMBL" id="JACHGT010000009">
    <property type="protein sequence ID" value="MBB6036440.1"/>
    <property type="molecule type" value="Genomic_DNA"/>
</dbReference>
<feature type="repeat" description="ANK" evidence="3">
    <location>
        <begin position="94"/>
        <end position="136"/>
    </location>
</feature>
<dbReference type="Pfam" id="PF00023">
    <property type="entry name" value="Ank"/>
    <property type="match status" value="1"/>
</dbReference>
<dbReference type="PRINTS" id="PR01415">
    <property type="entry name" value="ANKYRIN"/>
</dbReference>
<feature type="repeat" description="ANK" evidence="3">
    <location>
        <begin position="39"/>
        <end position="72"/>
    </location>
</feature>
<comment type="caution">
    <text evidence="4">The sequence shown here is derived from an EMBL/GenBank/DDBJ whole genome shotgun (WGS) entry which is preliminary data.</text>
</comment>